<dbReference type="PROSITE" id="PS50887">
    <property type="entry name" value="GGDEF"/>
    <property type="match status" value="1"/>
</dbReference>
<dbReference type="Pfam" id="PF00990">
    <property type="entry name" value="GGDEF"/>
    <property type="match status" value="1"/>
</dbReference>
<dbReference type="InterPro" id="IPR050469">
    <property type="entry name" value="Diguanylate_Cyclase"/>
</dbReference>
<dbReference type="InterPro" id="IPR029787">
    <property type="entry name" value="Nucleotide_cyclase"/>
</dbReference>
<dbReference type="InterPro" id="IPR000160">
    <property type="entry name" value="GGDEF_dom"/>
</dbReference>
<keyword evidence="10" id="KW-1185">Reference proteome</keyword>
<dbReference type="NCBIfam" id="TIGR00254">
    <property type="entry name" value="GGDEF"/>
    <property type="match status" value="1"/>
</dbReference>
<sequence>MKIRRLRLHLSRSRGMRLVALSVVTILAAQIIVSVIGAIVADRGNRDAAEDTYSYIGELMNERVGNFVDNAADTVTGVVQEIERDGVMPNTDALTRMLADRVSRENSVSALFVGHLDGAMTMLVEQRTGFLRLDIVLGIDGAPTLITRTQLTASLDVRSSLTEASEYDLLERPWFERAMTSVTVAWTEPYISARTGDVAVSPVEAIAIDGKIEAVLGAELDIDRLALLLDNIPIGDEARAFILTSDGRVVAAPSGRRDVLRDAVGGSTEVPEGGAIGLPSIAPPPGAPVLEGDHVRLVRQLDSATGVDWELHLEARAKDLTPGLYRTQIGTYVMTALSVLVLVASVMLLVRLWRPVRVMRDRASTDALTGLANRYELQRRGRALVATSAEDGADVLVLALDLDNLKSVNDSFGHEAGDAVIKAVGRVLLDSVRVRDVAARLGGDEFVVVMRLDSRASAAEVARRLRDDAARAVAGAHRGGVLAGVTAGFTTSADSGYDLKAMVSDADTALMAGKRVEKGRTYGPDCAPQDLEPADILPGN</sequence>
<dbReference type="PANTHER" id="PTHR45138:SF9">
    <property type="entry name" value="DIGUANYLATE CYCLASE DGCM-RELATED"/>
    <property type="match status" value="1"/>
</dbReference>
<dbReference type="PANTHER" id="PTHR45138">
    <property type="entry name" value="REGULATORY COMPONENTS OF SENSORY TRANSDUCTION SYSTEM"/>
    <property type="match status" value="1"/>
</dbReference>
<evidence type="ECO:0000256" key="1">
    <source>
        <dbReference type="ARBA" id="ARBA00004651"/>
    </source>
</evidence>
<dbReference type="Pfam" id="PF02743">
    <property type="entry name" value="dCache_1"/>
    <property type="match status" value="1"/>
</dbReference>
<keyword evidence="2" id="KW-1003">Cell membrane</keyword>
<dbReference type="Proteomes" id="UP001426770">
    <property type="component" value="Unassembled WGS sequence"/>
</dbReference>
<evidence type="ECO:0000256" key="2">
    <source>
        <dbReference type="ARBA" id="ARBA00022475"/>
    </source>
</evidence>
<evidence type="ECO:0000259" key="8">
    <source>
        <dbReference type="PROSITE" id="PS50887"/>
    </source>
</evidence>
<dbReference type="EMBL" id="BAABRR010000005">
    <property type="protein sequence ID" value="GAA5518703.1"/>
    <property type="molecule type" value="Genomic_DNA"/>
</dbReference>
<feature type="transmembrane region" description="Helical" evidence="7">
    <location>
        <begin position="329"/>
        <end position="350"/>
    </location>
</feature>
<evidence type="ECO:0000313" key="10">
    <source>
        <dbReference type="Proteomes" id="UP001426770"/>
    </source>
</evidence>
<keyword evidence="3 7" id="KW-0812">Transmembrane</keyword>
<gene>
    <name evidence="9" type="ORF">Lsed01_01136</name>
</gene>
<feature type="region of interest" description="Disordered" evidence="6">
    <location>
        <begin position="521"/>
        <end position="540"/>
    </location>
</feature>
<evidence type="ECO:0000313" key="9">
    <source>
        <dbReference type="EMBL" id="GAA5518703.1"/>
    </source>
</evidence>
<keyword evidence="5 7" id="KW-0472">Membrane</keyword>
<evidence type="ECO:0000256" key="5">
    <source>
        <dbReference type="ARBA" id="ARBA00023136"/>
    </source>
</evidence>
<dbReference type="Gene3D" id="3.30.70.270">
    <property type="match status" value="1"/>
</dbReference>
<name>A0ABP9WHM1_9MICO</name>
<evidence type="ECO:0000256" key="6">
    <source>
        <dbReference type="SAM" id="MobiDB-lite"/>
    </source>
</evidence>
<dbReference type="Gene3D" id="3.30.450.20">
    <property type="entry name" value="PAS domain"/>
    <property type="match status" value="2"/>
</dbReference>
<organism evidence="9 10">
    <name type="scientific">Demequina sediminis</name>
    <dbReference type="NCBI Taxonomy" id="1930058"/>
    <lineage>
        <taxon>Bacteria</taxon>
        <taxon>Bacillati</taxon>
        <taxon>Actinomycetota</taxon>
        <taxon>Actinomycetes</taxon>
        <taxon>Micrococcales</taxon>
        <taxon>Demequinaceae</taxon>
        <taxon>Demequina</taxon>
    </lineage>
</organism>
<dbReference type="CDD" id="cd01949">
    <property type="entry name" value="GGDEF"/>
    <property type="match status" value="1"/>
</dbReference>
<keyword evidence="4 7" id="KW-1133">Transmembrane helix</keyword>
<proteinExistence type="predicted"/>
<evidence type="ECO:0000256" key="4">
    <source>
        <dbReference type="ARBA" id="ARBA00022989"/>
    </source>
</evidence>
<reference evidence="9 10" key="1">
    <citation type="submission" date="2024-02" db="EMBL/GenBank/DDBJ databases">
        <title>Lysinimicrobium sediminis NBRC 112286.</title>
        <authorList>
            <person name="Ichikawa N."/>
            <person name="Katano-Makiyama Y."/>
            <person name="Hidaka K."/>
        </authorList>
    </citation>
    <scope>NUCLEOTIDE SEQUENCE [LARGE SCALE GENOMIC DNA]</scope>
    <source>
        <strain evidence="9 10">NBRC 112286</strain>
    </source>
</reference>
<dbReference type="InterPro" id="IPR033479">
    <property type="entry name" value="dCache_1"/>
</dbReference>
<comment type="caution">
    <text evidence="9">The sequence shown here is derived from an EMBL/GenBank/DDBJ whole genome shotgun (WGS) entry which is preliminary data.</text>
</comment>
<evidence type="ECO:0000256" key="7">
    <source>
        <dbReference type="SAM" id="Phobius"/>
    </source>
</evidence>
<protein>
    <recommendedName>
        <fullName evidence="8">GGDEF domain-containing protein</fullName>
    </recommendedName>
</protein>
<dbReference type="InterPro" id="IPR043128">
    <property type="entry name" value="Rev_trsase/Diguanyl_cyclase"/>
</dbReference>
<dbReference type="RefSeq" id="WP_286216285.1">
    <property type="nucleotide sequence ID" value="NZ_AP027736.1"/>
</dbReference>
<feature type="domain" description="GGDEF" evidence="8">
    <location>
        <begin position="393"/>
        <end position="526"/>
    </location>
</feature>
<evidence type="ECO:0000256" key="3">
    <source>
        <dbReference type="ARBA" id="ARBA00022692"/>
    </source>
</evidence>
<accession>A0ABP9WHM1</accession>
<dbReference type="SMART" id="SM00267">
    <property type="entry name" value="GGDEF"/>
    <property type="match status" value="1"/>
</dbReference>
<dbReference type="SUPFAM" id="SSF55073">
    <property type="entry name" value="Nucleotide cyclase"/>
    <property type="match status" value="1"/>
</dbReference>
<comment type="subcellular location">
    <subcellularLocation>
        <location evidence="1">Cell membrane</location>
        <topology evidence="1">Multi-pass membrane protein</topology>
    </subcellularLocation>
</comment>